<keyword evidence="3" id="KW-1185">Reference proteome</keyword>
<reference evidence="2" key="1">
    <citation type="journal article" date="2023" name="Mol. Phylogenet. Evol.">
        <title>Genome-scale phylogeny and comparative genomics of the fungal order Sordariales.</title>
        <authorList>
            <person name="Hensen N."/>
            <person name="Bonometti L."/>
            <person name="Westerberg I."/>
            <person name="Brannstrom I.O."/>
            <person name="Guillou S."/>
            <person name="Cros-Aarteil S."/>
            <person name="Calhoun S."/>
            <person name="Haridas S."/>
            <person name="Kuo A."/>
            <person name="Mondo S."/>
            <person name="Pangilinan J."/>
            <person name="Riley R."/>
            <person name="LaButti K."/>
            <person name="Andreopoulos B."/>
            <person name="Lipzen A."/>
            <person name="Chen C."/>
            <person name="Yan M."/>
            <person name="Daum C."/>
            <person name="Ng V."/>
            <person name="Clum A."/>
            <person name="Steindorff A."/>
            <person name="Ohm R.A."/>
            <person name="Martin F."/>
            <person name="Silar P."/>
            <person name="Natvig D.O."/>
            <person name="Lalanne C."/>
            <person name="Gautier V."/>
            <person name="Ament-Velasquez S.L."/>
            <person name="Kruys A."/>
            <person name="Hutchinson M.I."/>
            <person name="Powell A.J."/>
            <person name="Barry K."/>
            <person name="Miller A.N."/>
            <person name="Grigoriev I.V."/>
            <person name="Debuchy R."/>
            <person name="Gladieux P."/>
            <person name="Hiltunen Thoren M."/>
            <person name="Johannesson H."/>
        </authorList>
    </citation>
    <scope>NUCLEOTIDE SEQUENCE</scope>
    <source>
        <strain evidence="2">CBS 757.83</strain>
    </source>
</reference>
<evidence type="ECO:0000313" key="3">
    <source>
        <dbReference type="Proteomes" id="UP001305647"/>
    </source>
</evidence>
<evidence type="ECO:0000313" key="2">
    <source>
        <dbReference type="EMBL" id="KAK4100523.1"/>
    </source>
</evidence>
<dbReference type="Proteomes" id="UP001305647">
    <property type="component" value="Unassembled WGS sequence"/>
</dbReference>
<organism evidence="2 3">
    <name type="scientific">Parathielavia hyrcaniae</name>
    <dbReference type="NCBI Taxonomy" id="113614"/>
    <lineage>
        <taxon>Eukaryota</taxon>
        <taxon>Fungi</taxon>
        <taxon>Dikarya</taxon>
        <taxon>Ascomycota</taxon>
        <taxon>Pezizomycotina</taxon>
        <taxon>Sordariomycetes</taxon>
        <taxon>Sordariomycetidae</taxon>
        <taxon>Sordariales</taxon>
        <taxon>Chaetomiaceae</taxon>
        <taxon>Parathielavia</taxon>
    </lineage>
</organism>
<dbReference type="EMBL" id="MU863640">
    <property type="protein sequence ID" value="KAK4100523.1"/>
    <property type="molecule type" value="Genomic_DNA"/>
</dbReference>
<feature type="non-terminal residue" evidence="2">
    <location>
        <position position="1"/>
    </location>
</feature>
<name>A0AAN6PZ82_9PEZI</name>
<dbReference type="PANTHER" id="PTHR33112:SF1">
    <property type="entry name" value="HETEROKARYON INCOMPATIBILITY DOMAIN-CONTAINING PROTEIN"/>
    <property type="match status" value="1"/>
</dbReference>
<evidence type="ECO:0000259" key="1">
    <source>
        <dbReference type="Pfam" id="PF06985"/>
    </source>
</evidence>
<dbReference type="InterPro" id="IPR010730">
    <property type="entry name" value="HET"/>
</dbReference>
<feature type="domain" description="Heterokaryon incompatibility" evidence="1">
    <location>
        <begin position="11"/>
        <end position="73"/>
    </location>
</feature>
<dbReference type="AlphaFoldDB" id="A0AAN6PZ82"/>
<accession>A0AAN6PZ82</accession>
<feature type="non-terminal residue" evidence="2">
    <location>
        <position position="74"/>
    </location>
</feature>
<sequence length="74" mass="8006">QQPAPSVLNGLSAAISDAIQVTKALGYNYLWVDRYCIDQSDPQEMHSQINQMDLIYSMSEVTLVAAAGTDETAG</sequence>
<reference evidence="2" key="2">
    <citation type="submission" date="2023-05" db="EMBL/GenBank/DDBJ databases">
        <authorList>
            <consortium name="Lawrence Berkeley National Laboratory"/>
            <person name="Steindorff A."/>
            <person name="Hensen N."/>
            <person name="Bonometti L."/>
            <person name="Westerberg I."/>
            <person name="Brannstrom I.O."/>
            <person name="Guillou S."/>
            <person name="Cros-Aarteil S."/>
            <person name="Calhoun S."/>
            <person name="Haridas S."/>
            <person name="Kuo A."/>
            <person name="Mondo S."/>
            <person name="Pangilinan J."/>
            <person name="Riley R."/>
            <person name="Labutti K."/>
            <person name="Andreopoulos B."/>
            <person name="Lipzen A."/>
            <person name="Chen C."/>
            <person name="Yanf M."/>
            <person name="Daum C."/>
            <person name="Ng V."/>
            <person name="Clum A."/>
            <person name="Ohm R."/>
            <person name="Martin F."/>
            <person name="Silar P."/>
            <person name="Natvig D."/>
            <person name="Lalanne C."/>
            <person name="Gautier V."/>
            <person name="Ament-Velasquez S.L."/>
            <person name="Kruys A."/>
            <person name="Hutchinson M.I."/>
            <person name="Powell A.J."/>
            <person name="Barry K."/>
            <person name="Miller A.N."/>
            <person name="Grigoriev I.V."/>
            <person name="Debuchy R."/>
            <person name="Gladieux P."/>
            <person name="Thoren M.H."/>
            <person name="Johannesson H."/>
        </authorList>
    </citation>
    <scope>NUCLEOTIDE SEQUENCE</scope>
    <source>
        <strain evidence="2">CBS 757.83</strain>
    </source>
</reference>
<gene>
    <name evidence="2" type="ORF">N658DRAFT_407578</name>
</gene>
<comment type="caution">
    <text evidence="2">The sequence shown here is derived from an EMBL/GenBank/DDBJ whole genome shotgun (WGS) entry which is preliminary data.</text>
</comment>
<dbReference type="PANTHER" id="PTHR33112">
    <property type="entry name" value="DOMAIN PROTEIN, PUTATIVE-RELATED"/>
    <property type="match status" value="1"/>
</dbReference>
<proteinExistence type="predicted"/>
<protein>
    <submittedName>
        <fullName evidence="2">Heterokaryon incompatibility</fullName>
    </submittedName>
</protein>
<dbReference type="Pfam" id="PF06985">
    <property type="entry name" value="HET"/>
    <property type="match status" value="1"/>
</dbReference>